<evidence type="ECO:0000256" key="3">
    <source>
        <dbReference type="ARBA" id="ARBA00023242"/>
    </source>
</evidence>
<dbReference type="CDD" id="cd00067">
    <property type="entry name" value="GAL4"/>
    <property type="match status" value="1"/>
</dbReference>
<dbReference type="SMART" id="SM00906">
    <property type="entry name" value="Fungal_trans"/>
    <property type="match status" value="1"/>
</dbReference>
<comment type="caution">
    <text evidence="6">The sequence shown here is derived from an EMBL/GenBank/DDBJ whole genome shotgun (WGS) entry which is preliminary data.</text>
</comment>
<dbReference type="Proteomes" id="UP000799439">
    <property type="component" value="Unassembled WGS sequence"/>
</dbReference>
<feature type="domain" description="Zn(2)-C6 fungal-type" evidence="5">
    <location>
        <begin position="44"/>
        <end position="73"/>
    </location>
</feature>
<reference evidence="6" key="1">
    <citation type="journal article" date="2020" name="Stud. Mycol.">
        <title>101 Dothideomycetes genomes: a test case for predicting lifestyles and emergence of pathogens.</title>
        <authorList>
            <person name="Haridas S."/>
            <person name="Albert R."/>
            <person name="Binder M."/>
            <person name="Bloem J."/>
            <person name="Labutti K."/>
            <person name="Salamov A."/>
            <person name="Andreopoulos B."/>
            <person name="Baker S."/>
            <person name="Barry K."/>
            <person name="Bills G."/>
            <person name="Bluhm B."/>
            <person name="Cannon C."/>
            <person name="Castanera R."/>
            <person name="Culley D."/>
            <person name="Daum C."/>
            <person name="Ezra D."/>
            <person name="Gonzalez J."/>
            <person name="Henrissat B."/>
            <person name="Kuo A."/>
            <person name="Liang C."/>
            <person name="Lipzen A."/>
            <person name="Lutzoni F."/>
            <person name="Magnuson J."/>
            <person name="Mondo S."/>
            <person name="Nolan M."/>
            <person name="Ohm R."/>
            <person name="Pangilinan J."/>
            <person name="Park H.-J."/>
            <person name="Ramirez L."/>
            <person name="Alfaro M."/>
            <person name="Sun H."/>
            <person name="Tritt A."/>
            <person name="Yoshinaga Y."/>
            <person name="Zwiers L.-H."/>
            <person name="Turgeon B."/>
            <person name="Goodwin S."/>
            <person name="Spatafora J."/>
            <person name="Crous P."/>
            <person name="Grigoriev I."/>
        </authorList>
    </citation>
    <scope>NUCLEOTIDE SEQUENCE</scope>
    <source>
        <strain evidence="6">CBS 260.36</strain>
    </source>
</reference>
<dbReference type="InterPro" id="IPR036864">
    <property type="entry name" value="Zn2-C6_fun-type_DNA-bd_sf"/>
</dbReference>
<feature type="compositionally biased region" description="Low complexity" evidence="4">
    <location>
        <begin position="23"/>
        <end position="33"/>
    </location>
</feature>
<dbReference type="InterPro" id="IPR007219">
    <property type="entry name" value="XnlR_reg_dom"/>
</dbReference>
<dbReference type="GO" id="GO:0003677">
    <property type="term" value="F:DNA binding"/>
    <property type="evidence" value="ECO:0007669"/>
    <property type="project" value="InterPro"/>
</dbReference>
<dbReference type="SMART" id="SM00066">
    <property type="entry name" value="GAL4"/>
    <property type="match status" value="1"/>
</dbReference>
<name>A0A9P4MDH0_9PEZI</name>
<keyword evidence="3" id="KW-0539">Nucleus</keyword>
<feature type="region of interest" description="Disordered" evidence="4">
    <location>
        <begin position="723"/>
        <end position="758"/>
    </location>
</feature>
<feature type="region of interest" description="Disordered" evidence="4">
    <location>
        <begin position="1"/>
        <end position="36"/>
    </location>
</feature>
<keyword evidence="2" id="KW-0479">Metal-binding</keyword>
<dbReference type="InterPro" id="IPR001138">
    <property type="entry name" value="Zn2Cys6_DnaBD"/>
</dbReference>
<feature type="region of interest" description="Disordered" evidence="4">
    <location>
        <begin position="107"/>
        <end position="141"/>
    </location>
</feature>
<dbReference type="CDD" id="cd12148">
    <property type="entry name" value="fungal_TF_MHR"/>
    <property type="match status" value="1"/>
</dbReference>
<dbReference type="EMBL" id="ML996092">
    <property type="protein sequence ID" value="KAF2148887.1"/>
    <property type="molecule type" value="Genomic_DNA"/>
</dbReference>
<evidence type="ECO:0000313" key="6">
    <source>
        <dbReference type="EMBL" id="KAF2148887.1"/>
    </source>
</evidence>
<dbReference type="PROSITE" id="PS50048">
    <property type="entry name" value="ZN2_CY6_FUNGAL_2"/>
    <property type="match status" value="1"/>
</dbReference>
<dbReference type="OrthoDB" id="424974at2759"/>
<dbReference type="GO" id="GO:0008270">
    <property type="term" value="F:zinc ion binding"/>
    <property type="evidence" value="ECO:0007669"/>
    <property type="project" value="InterPro"/>
</dbReference>
<feature type="region of interest" description="Disordered" evidence="4">
    <location>
        <begin position="183"/>
        <end position="221"/>
    </location>
</feature>
<feature type="compositionally biased region" description="Polar residues" evidence="4">
    <location>
        <begin position="208"/>
        <end position="221"/>
    </location>
</feature>
<dbReference type="GO" id="GO:0006351">
    <property type="term" value="P:DNA-templated transcription"/>
    <property type="evidence" value="ECO:0007669"/>
    <property type="project" value="InterPro"/>
</dbReference>
<dbReference type="GO" id="GO:0000981">
    <property type="term" value="F:DNA-binding transcription factor activity, RNA polymerase II-specific"/>
    <property type="evidence" value="ECO:0007669"/>
    <property type="project" value="InterPro"/>
</dbReference>
<evidence type="ECO:0000259" key="5">
    <source>
        <dbReference type="PROSITE" id="PS50048"/>
    </source>
</evidence>
<feature type="compositionally biased region" description="Polar residues" evidence="4">
    <location>
        <begin position="729"/>
        <end position="740"/>
    </location>
</feature>
<comment type="subcellular location">
    <subcellularLocation>
        <location evidence="1">Nucleus</location>
    </subcellularLocation>
</comment>
<dbReference type="Gene3D" id="4.10.240.10">
    <property type="entry name" value="Zn(2)-C6 fungal-type DNA-binding domain"/>
    <property type="match status" value="1"/>
</dbReference>
<organism evidence="6 7">
    <name type="scientific">Myriangium duriaei CBS 260.36</name>
    <dbReference type="NCBI Taxonomy" id="1168546"/>
    <lineage>
        <taxon>Eukaryota</taxon>
        <taxon>Fungi</taxon>
        <taxon>Dikarya</taxon>
        <taxon>Ascomycota</taxon>
        <taxon>Pezizomycotina</taxon>
        <taxon>Dothideomycetes</taxon>
        <taxon>Dothideomycetidae</taxon>
        <taxon>Myriangiales</taxon>
        <taxon>Myriangiaceae</taxon>
        <taxon>Myriangium</taxon>
    </lineage>
</organism>
<dbReference type="SUPFAM" id="SSF57701">
    <property type="entry name" value="Zn2/Cys6 DNA-binding domain"/>
    <property type="match status" value="1"/>
</dbReference>
<gene>
    <name evidence="6" type="ORF">K461DRAFT_232285</name>
</gene>
<dbReference type="PROSITE" id="PS00463">
    <property type="entry name" value="ZN2_CY6_FUNGAL_1"/>
    <property type="match status" value="1"/>
</dbReference>
<dbReference type="Pfam" id="PF00172">
    <property type="entry name" value="Zn_clus"/>
    <property type="match status" value="1"/>
</dbReference>
<protein>
    <recommendedName>
        <fullName evidence="5">Zn(2)-C6 fungal-type domain-containing protein</fullName>
    </recommendedName>
</protein>
<dbReference type="AlphaFoldDB" id="A0A9P4MDH0"/>
<dbReference type="PANTHER" id="PTHR31001">
    <property type="entry name" value="UNCHARACTERIZED TRANSCRIPTIONAL REGULATORY PROTEIN"/>
    <property type="match status" value="1"/>
</dbReference>
<dbReference type="PANTHER" id="PTHR31001:SF40">
    <property type="entry name" value="ZN(II)2CYS6 TRANSCRIPTION FACTOR (EUROFUNG)"/>
    <property type="match status" value="1"/>
</dbReference>
<evidence type="ECO:0000256" key="1">
    <source>
        <dbReference type="ARBA" id="ARBA00004123"/>
    </source>
</evidence>
<feature type="compositionally biased region" description="Low complexity" evidence="4">
    <location>
        <begin position="191"/>
        <end position="206"/>
    </location>
</feature>
<dbReference type="GO" id="GO:0005634">
    <property type="term" value="C:nucleus"/>
    <property type="evidence" value="ECO:0007669"/>
    <property type="project" value="UniProtKB-SubCell"/>
</dbReference>
<dbReference type="Pfam" id="PF04082">
    <property type="entry name" value="Fungal_trans"/>
    <property type="match status" value="1"/>
</dbReference>
<feature type="compositionally biased region" description="Polar residues" evidence="4">
    <location>
        <begin position="7"/>
        <end position="18"/>
    </location>
</feature>
<evidence type="ECO:0000313" key="7">
    <source>
        <dbReference type="Proteomes" id="UP000799439"/>
    </source>
</evidence>
<evidence type="ECO:0000256" key="2">
    <source>
        <dbReference type="ARBA" id="ARBA00022723"/>
    </source>
</evidence>
<keyword evidence="7" id="KW-1185">Reference proteome</keyword>
<accession>A0A9P4MDH0</accession>
<dbReference type="InterPro" id="IPR050613">
    <property type="entry name" value="Sec_Metabolite_Reg"/>
</dbReference>
<feature type="compositionally biased region" description="Acidic residues" evidence="4">
    <location>
        <begin position="121"/>
        <end position="135"/>
    </location>
</feature>
<evidence type="ECO:0000256" key="4">
    <source>
        <dbReference type="SAM" id="MobiDB-lite"/>
    </source>
</evidence>
<proteinExistence type="predicted"/>
<sequence length="807" mass="91085">MADPSGGLSSTAASRQQVPSPPAAKESPSSSNPRIRRRNRVIASCLECRRRKLKCDKLAPCTNCSKFRRDCLYLATTLDTNAQQKLAEIKDRMGNLEQVLERDVARKSSTDKVRRFKADIDSEDDDEPEYEDEKDMEPTPFASLDQVYEDDADDDLMDLGVQLGKLRVSERIGGFVRPRMAEEANRVNRHSQQPQQQSGSQYQPMSANYPNNNPLPPDSQNWLLSDSPSAYLGPGPDYIAPASNFFFSASNQGMTLRDHLPARATCDMLLEQYWRSCHPVVTIVHKPSFLSQYNLFWQHIMIGTEPPASTQAVIFACLFMAAVSVPEATAVRDYGVPRAVLIERLKTGTEVCLAKANFLRTTKLETMQAFVMFLIPLCRAEVSRAHSALTGTAIRLAECMGLHRDGTLYGFSPVETHVRRLVWYHLCFLDIRTCEATGPRLQIHKEDYDTKLPLNVNEADLLNNPPPTEDLPYFTDMTLTRIRFETSEMHRVVWAEQSRIDQKKTKPGVVLGKIQKFRTDIEARILPLITGSDPRQILALHLYRVLSSRLYIMVLHRFFAGAMTPMPDRLRRILIDACLASNEFIISLETRAELSAWAWYRGAIFQYHSAMLLLFESMRDPSSEDIPRIWKVLDYVFELPQNMSNSQKADSVMFALRDRLGMYHSMRKLKAPKRADDALKEILQIQLDEANGSKVTPPASEQLQMNFGTQTTAQMAPTQFSMPPMYHVASNSDSGSQSAPYGSHGSPLAGTQTDNPIDSKMSDDIWSDWDKLFQPDASDFGLANLPDFNLGSFTPFVPPGHDRTAFR</sequence>
<feature type="compositionally biased region" description="Basic and acidic residues" evidence="4">
    <location>
        <begin position="107"/>
        <end position="120"/>
    </location>
</feature>